<evidence type="ECO:0000259" key="8">
    <source>
        <dbReference type="Pfam" id="PF00482"/>
    </source>
</evidence>
<keyword evidence="6 7" id="KW-0472">Membrane</keyword>
<comment type="subcellular location">
    <subcellularLocation>
        <location evidence="1">Cell membrane</location>
        <topology evidence="1">Multi-pass membrane protein</topology>
    </subcellularLocation>
</comment>
<comment type="similarity">
    <text evidence="2">Belongs to the GSP F family.</text>
</comment>
<feature type="domain" description="Type II secretion system protein GspF" evidence="8">
    <location>
        <begin position="16"/>
        <end position="139"/>
    </location>
</feature>
<dbReference type="AlphaFoldDB" id="A0A1F8F130"/>
<dbReference type="Pfam" id="PF00482">
    <property type="entry name" value="T2SSF"/>
    <property type="match status" value="2"/>
</dbReference>
<accession>A0A1F8F130</accession>
<feature type="transmembrane region" description="Helical" evidence="7">
    <location>
        <begin position="324"/>
        <end position="345"/>
    </location>
</feature>
<dbReference type="InterPro" id="IPR018076">
    <property type="entry name" value="T2SS_GspF_dom"/>
</dbReference>
<proteinExistence type="inferred from homology"/>
<evidence type="ECO:0000256" key="4">
    <source>
        <dbReference type="ARBA" id="ARBA00022692"/>
    </source>
</evidence>
<dbReference type="GO" id="GO:0005886">
    <property type="term" value="C:plasma membrane"/>
    <property type="evidence" value="ECO:0007669"/>
    <property type="project" value="UniProtKB-SubCell"/>
</dbReference>
<evidence type="ECO:0000256" key="1">
    <source>
        <dbReference type="ARBA" id="ARBA00004651"/>
    </source>
</evidence>
<feature type="transmembrane region" description="Helical" evidence="7">
    <location>
        <begin position="112"/>
        <end position="138"/>
    </location>
</feature>
<dbReference type="PRINTS" id="PR00812">
    <property type="entry name" value="BCTERIALGSPF"/>
</dbReference>
<keyword evidence="4 7" id="KW-0812">Transmembrane</keyword>
<evidence type="ECO:0000256" key="5">
    <source>
        <dbReference type="ARBA" id="ARBA00022989"/>
    </source>
</evidence>
<feature type="domain" description="Type II secretion system protein GspF" evidence="8">
    <location>
        <begin position="220"/>
        <end position="343"/>
    </location>
</feature>
<organism evidence="9 10">
    <name type="scientific">Candidatus Yanofskybacteria bacterium RIFCSPHIGHO2_02_FULL_38_22b</name>
    <dbReference type="NCBI Taxonomy" id="1802673"/>
    <lineage>
        <taxon>Bacteria</taxon>
        <taxon>Candidatus Yanofskyibacteriota</taxon>
    </lineage>
</organism>
<dbReference type="InterPro" id="IPR003004">
    <property type="entry name" value="GspF/PilC"/>
</dbReference>
<sequence length="353" mass="39611">MFNFSGKLSFHEKAEFAKRLAFLIKANIPIVESLHILRDQCNSKSRIKMWDQIIVDVSNGQYLSTGLLKHRQIFGDFTINLIKIGEETGILHQNLEYLSEEFRKKYELKKKVVGALIYPLFIMAVTIGLIGVIALYVFPKVIPIFSSFGPNLPLATKILIASSNFAVNYWPYAGGVILLLGLVLTFLYKRVKVFNFYANKASFFVPIIGTLLKNYQLANFSRNMGLLINCNINIVSAANIAAESTTNPVYKKVMYELAEDITSGKKISQCLTMSPSLFPYMANHVISVGERTGNLYEAFMDLSKYYENEVDDLTKNLSNSLEPVLLIFMGLIVGLVAISVIAPIYEITKSIHA</sequence>
<keyword evidence="3" id="KW-1003">Cell membrane</keyword>
<evidence type="ECO:0000313" key="10">
    <source>
        <dbReference type="Proteomes" id="UP000176834"/>
    </source>
</evidence>
<dbReference type="Proteomes" id="UP000176834">
    <property type="component" value="Unassembled WGS sequence"/>
</dbReference>
<evidence type="ECO:0000256" key="3">
    <source>
        <dbReference type="ARBA" id="ARBA00022475"/>
    </source>
</evidence>
<dbReference type="EMBL" id="MGJN01000014">
    <property type="protein sequence ID" value="OGN06825.1"/>
    <property type="molecule type" value="Genomic_DNA"/>
</dbReference>
<evidence type="ECO:0000256" key="2">
    <source>
        <dbReference type="ARBA" id="ARBA00005745"/>
    </source>
</evidence>
<reference evidence="9 10" key="1">
    <citation type="journal article" date="2016" name="Nat. Commun.">
        <title>Thousands of microbial genomes shed light on interconnected biogeochemical processes in an aquifer system.</title>
        <authorList>
            <person name="Anantharaman K."/>
            <person name="Brown C.T."/>
            <person name="Hug L.A."/>
            <person name="Sharon I."/>
            <person name="Castelle C.J."/>
            <person name="Probst A.J."/>
            <person name="Thomas B.C."/>
            <person name="Singh A."/>
            <person name="Wilkins M.J."/>
            <person name="Karaoz U."/>
            <person name="Brodie E.L."/>
            <person name="Williams K.H."/>
            <person name="Hubbard S.S."/>
            <person name="Banfield J.F."/>
        </authorList>
    </citation>
    <scope>NUCLEOTIDE SEQUENCE [LARGE SCALE GENOMIC DNA]</scope>
</reference>
<dbReference type="PANTHER" id="PTHR30012">
    <property type="entry name" value="GENERAL SECRETION PATHWAY PROTEIN"/>
    <property type="match status" value="1"/>
</dbReference>
<name>A0A1F8F130_9BACT</name>
<protein>
    <recommendedName>
        <fullName evidence="8">Type II secretion system protein GspF domain-containing protein</fullName>
    </recommendedName>
</protein>
<dbReference type="InterPro" id="IPR042094">
    <property type="entry name" value="T2SS_GspF_sf"/>
</dbReference>
<gene>
    <name evidence="9" type="ORF">A3B86_02925</name>
</gene>
<evidence type="ECO:0000256" key="6">
    <source>
        <dbReference type="ARBA" id="ARBA00023136"/>
    </source>
</evidence>
<evidence type="ECO:0000313" key="9">
    <source>
        <dbReference type="EMBL" id="OGN06825.1"/>
    </source>
</evidence>
<keyword evidence="5 7" id="KW-1133">Transmembrane helix</keyword>
<feature type="transmembrane region" description="Helical" evidence="7">
    <location>
        <begin position="169"/>
        <end position="188"/>
    </location>
</feature>
<dbReference type="PANTHER" id="PTHR30012:SF0">
    <property type="entry name" value="TYPE II SECRETION SYSTEM PROTEIN F-RELATED"/>
    <property type="match status" value="1"/>
</dbReference>
<dbReference type="Gene3D" id="1.20.81.30">
    <property type="entry name" value="Type II secretion system (T2SS), domain F"/>
    <property type="match status" value="2"/>
</dbReference>
<comment type="caution">
    <text evidence="9">The sequence shown here is derived from an EMBL/GenBank/DDBJ whole genome shotgun (WGS) entry which is preliminary data.</text>
</comment>
<evidence type="ECO:0000256" key="7">
    <source>
        <dbReference type="SAM" id="Phobius"/>
    </source>
</evidence>